<dbReference type="InterPro" id="IPR003447">
    <property type="entry name" value="FEMABX"/>
</dbReference>
<proteinExistence type="inferred from homology"/>
<comment type="similarity">
    <text evidence="1">Belongs to the FemABX family.</text>
</comment>
<keyword evidence="6" id="KW-0961">Cell wall biogenesis/degradation</keyword>
<feature type="region of interest" description="Disordered" evidence="7">
    <location>
        <begin position="345"/>
        <end position="385"/>
    </location>
</feature>
<dbReference type="AlphaFoldDB" id="A0A401ZEK0"/>
<keyword evidence="5" id="KW-0012">Acyltransferase</keyword>
<dbReference type="PANTHER" id="PTHR36174">
    <property type="entry name" value="LIPID II:GLYCINE GLYCYLTRANSFERASE"/>
    <property type="match status" value="1"/>
</dbReference>
<dbReference type="GO" id="GO:0016755">
    <property type="term" value="F:aminoacyltransferase activity"/>
    <property type="evidence" value="ECO:0007669"/>
    <property type="project" value="InterPro"/>
</dbReference>
<dbReference type="GO" id="GO:0071555">
    <property type="term" value="P:cell wall organization"/>
    <property type="evidence" value="ECO:0007669"/>
    <property type="project" value="UniProtKB-KW"/>
</dbReference>
<dbReference type="RefSeq" id="WP_126596204.1">
    <property type="nucleotide sequence ID" value="NZ_BIFQ01000001.1"/>
</dbReference>
<name>A0A401ZEK0_9CHLR</name>
<evidence type="ECO:0000256" key="6">
    <source>
        <dbReference type="ARBA" id="ARBA00023316"/>
    </source>
</evidence>
<evidence type="ECO:0000256" key="5">
    <source>
        <dbReference type="ARBA" id="ARBA00023315"/>
    </source>
</evidence>
<reference evidence="10" key="1">
    <citation type="submission" date="2018-12" db="EMBL/GenBank/DDBJ databases">
        <title>Tengunoibacter tsumagoiensis gen. nov., sp. nov., Dictyobacter kobayashii sp. nov., D. alpinus sp. nov., and D. joshuensis sp. nov. and description of Dictyobacteraceae fam. nov. within the order Ktedonobacterales isolated from Tengu-no-mugimeshi.</title>
        <authorList>
            <person name="Wang C.M."/>
            <person name="Zheng Y."/>
            <person name="Sakai Y."/>
            <person name="Toyoda A."/>
            <person name="Minakuchi Y."/>
            <person name="Abe K."/>
            <person name="Yokota A."/>
            <person name="Yabe S."/>
        </authorList>
    </citation>
    <scope>NUCLEOTIDE SEQUENCE [LARGE SCALE GENOMIC DNA]</scope>
    <source>
        <strain evidence="10">S-27</strain>
    </source>
</reference>
<dbReference type="GO" id="GO:0009252">
    <property type="term" value="P:peptidoglycan biosynthetic process"/>
    <property type="evidence" value="ECO:0007669"/>
    <property type="project" value="UniProtKB-KW"/>
</dbReference>
<evidence type="ECO:0000256" key="4">
    <source>
        <dbReference type="ARBA" id="ARBA00022984"/>
    </source>
</evidence>
<dbReference type="Pfam" id="PF02388">
    <property type="entry name" value="FemAB"/>
    <property type="match status" value="1"/>
</dbReference>
<sequence length="385" mass="44500">MEARIIHDRQQWNDFVMSSVCCNVTQTYEWAEFGSYLGAEEMLRIGVLDDAGQLCAATLLVVSRVPVLKQTYFYAPRGPVIDDPASPAMTVLLNYIKVEARKRHAFMLKIEPSVEADNFNWLTALKRRGFRVNPAHMHIRNEWVLDIRPDEKTLLAGMKEKWRYNIRLAGRKGITIRRGESQADIDAFYRIYETTSERDKFFINDKALYSDILRVLGEQDRAALFLAEYEGQPISGIILLLAGPWAYYMYGASSNEHREKMPNHLLQWTGIQWAKQHGCLYYNFRGIPEILEEGQEMWGVYLFKRGFGGRPMLSLATHDLVYQPFVYQAYRAMLNVKHRLDARREMRQASHATHAAPQKQEPTSAPTQNGRVSAAGEKPFEDRRR</sequence>
<dbReference type="PROSITE" id="PS51191">
    <property type="entry name" value="FEMABX"/>
    <property type="match status" value="1"/>
</dbReference>
<comment type="caution">
    <text evidence="9">The sequence shown here is derived from an EMBL/GenBank/DDBJ whole genome shotgun (WGS) entry which is preliminary data.</text>
</comment>
<evidence type="ECO:0000313" key="9">
    <source>
        <dbReference type="EMBL" id="GCE05128.1"/>
    </source>
</evidence>
<feature type="compositionally biased region" description="Polar residues" evidence="7">
    <location>
        <begin position="360"/>
        <end position="371"/>
    </location>
</feature>
<dbReference type="GO" id="GO:0016747">
    <property type="term" value="F:acyltransferase activity, transferring groups other than amino-acyl groups"/>
    <property type="evidence" value="ECO:0007669"/>
    <property type="project" value="InterPro"/>
</dbReference>
<dbReference type="Gene3D" id="3.40.630.30">
    <property type="match status" value="2"/>
</dbReference>
<dbReference type="EMBL" id="BIFQ01000001">
    <property type="protein sequence ID" value="GCE05128.1"/>
    <property type="molecule type" value="Genomic_DNA"/>
</dbReference>
<feature type="domain" description="N-acetyltransferase" evidence="8">
    <location>
        <begin position="174"/>
        <end position="337"/>
    </location>
</feature>
<dbReference type="OrthoDB" id="9785911at2"/>
<dbReference type="SUPFAM" id="SSF55729">
    <property type="entry name" value="Acyl-CoA N-acyltransferases (Nat)"/>
    <property type="match status" value="2"/>
</dbReference>
<keyword evidence="3" id="KW-0133">Cell shape</keyword>
<dbReference type="InterPro" id="IPR000182">
    <property type="entry name" value="GNAT_dom"/>
</dbReference>
<evidence type="ECO:0000256" key="3">
    <source>
        <dbReference type="ARBA" id="ARBA00022960"/>
    </source>
</evidence>
<evidence type="ECO:0000256" key="2">
    <source>
        <dbReference type="ARBA" id="ARBA00022679"/>
    </source>
</evidence>
<evidence type="ECO:0000259" key="8">
    <source>
        <dbReference type="PROSITE" id="PS51186"/>
    </source>
</evidence>
<organism evidence="9 10">
    <name type="scientific">Dictyobacter aurantiacus</name>
    <dbReference type="NCBI Taxonomy" id="1936993"/>
    <lineage>
        <taxon>Bacteria</taxon>
        <taxon>Bacillati</taxon>
        <taxon>Chloroflexota</taxon>
        <taxon>Ktedonobacteria</taxon>
        <taxon>Ktedonobacterales</taxon>
        <taxon>Dictyobacteraceae</taxon>
        <taxon>Dictyobacter</taxon>
    </lineage>
</organism>
<keyword evidence="2" id="KW-0808">Transferase</keyword>
<dbReference type="PROSITE" id="PS51186">
    <property type="entry name" value="GNAT"/>
    <property type="match status" value="1"/>
</dbReference>
<keyword evidence="10" id="KW-1185">Reference proteome</keyword>
<dbReference type="InterPro" id="IPR016181">
    <property type="entry name" value="Acyl_CoA_acyltransferase"/>
</dbReference>
<dbReference type="GO" id="GO:0008360">
    <property type="term" value="P:regulation of cell shape"/>
    <property type="evidence" value="ECO:0007669"/>
    <property type="project" value="UniProtKB-KW"/>
</dbReference>
<accession>A0A401ZEK0</accession>
<dbReference type="PANTHER" id="PTHR36174:SF1">
    <property type="entry name" value="LIPID II:GLYCINE GLYCYLTRANSFERASE"/>
    <property type="match status" value="1"/>
</dbReference>
<dbReference type="Proteomes" id="UP000287224">
    <property type="component" value="Unassembled WGS sequence"/>
</dbReference>
<gene>
    <name evidence="9" type="ORF">KDAU_24570</name>
</gene>
<keyword evidence="4" id="KW-0573">Peptidoglycan synthesis</keyword>
<evidence type="ECO:0000256" key="7">
    <source>
        <dbReference type="SAM" id="MobiDB-lite"/>
    </source>
</evidence>
<evidence type="ECO:0000256" key="1">
    <source>
        <dbReference type="ARBA" id="ARBA00009943"/>
    </source>
</evidence>
<dbReference type="InterPro" id="IPR050644">
    <property type="entry name" value="PG_Glycine_Bridge_Synth"/>
</dbReference>
<protein>
    <recommendedName>
        <fullName evidence="8">N-acetyltransferase domain-containing protein</fullName>
    </recommendedName>
</protein>
<evidence type="ECO:0000313" key="10">
    <source>
        <dbReference type="Proteomes" id="UP000287224"/>
    </source>
</evidence>